<gene>
    <name evidence="1" type="ORF">O181_043656</name>
</gene>
<evidence type="ECO:0000313" key="2">
    <source>
        <dbReference type="Proteomes" id="UP000765509"/>
    </source>
</evidence>
<dbReference type="Proteomes" id="UP000765509">
    <property type="component" value="Unassembled WGS sequence"/>
</dbReference>
<keyword evidence="2" id="KW-1185">Reference proteome</keyword>
<organism evidence="1 2">
    <name type="scientific">Austropuccinia psidii MF-1</name>
    <dbReference type="NCBI Taxonomy" id="1389203"/>
    <lineage>
        <taxon>Eukaryota</taxon>
        <taxon>Fungi</taxon>
        <taxon>Dikarya</taxon>
        <taxon>Basidiomycota</taxon>
        <taxon>Pucciniomycotina</taxon>
        <taxon>Pucciniomycetes</taxon>
        <taxon>Pucciniales</taxon>
        <taxon>Sphaerophragmiaceae</taxon>
        <taxon>Austropuccinia</taxon>
    </lineage>
</organism>
<dbReference type="OrthoDB" id="2517293at2759"/>
<protein>
    <submittedName>
        <fullName evidence="1">Uncharacterized protein</fullName>
    </submittedName>
</protein>
<name>A0A9Q3DH17_9BASI</name>
<dbReference type="EMBL" id="AVOT02017649">
    <property type="protein sequence ID" value="MBW0503941.1"/>
    <property type="molecule type" value="Genomic_DNA"/>
</dbReference>
<accession>A0A9Q3DH17</accession>
<comment type="caution">
    <text evidence="1">The sequence shown here is derived from an EMBL/GenBank/DDBJ whole genome shotgun (WGS) entry which is preliminary data.</text>
</comment>
<sequence>MICITTNNASVNTCMAQEISWSVPTFHANTHSIGCMAHILHLAARDGLSALTNTNTPATPIGHGMDLSNLLDTPDGTHLQYDSIILQIAKLGSYLRQSSQRCEKFITMVNLVYDGSKPTKESTLLTQVCTRWN</sequence>
<dbReference type="AlphaFoldDB" id="A0A9Q3DH17"/>
<evidence type="ECO:0000313" key="1">
    <source>
        <dbReference type="EMBL" id="MBW0503941.1"/>
    </source>
</evidence>
<reference evidence="1" key="1">
    <citation type="submission" date="2021-03" db="EMBL/GenBank/DDBJ databases">
        <title>Draft genome sequence of rust myrtle Austropuccinia psidii MF-1, a brazilian biotype.</title>
        <authorList>
            <person name="Quecine M.C."/>
            <person name="Pachon D.M.R."/>
            <person name="Bonatelli M.L."/>
            <person name="Correr F.H."/>
            <person name="Franceschini L.M."/>
            <person name="Leite T.F."/>
            <person name="Margarido G.R.A."/>
            <person name="Almeida C.A."/>
            <person name="Ferrarezi J.A."/>
            <person name="Labate C.A."/>
        </authorList>
    </citation>
    <scope>NUCLEOTIDE SEQUENCE</scope>
    <source>
        <strain evidence="1">MF-1</strain>
    </source>
</reference>
<proteinExistence type="predicted"/>